<protein>
    <submittedName>
        <fullName evidence="1">Uncharacterized protein</fullName>
    </submittedName>
</protein>
<name>A0ACD2ZZ85_9AGAR</name>
<proteinExistence type="predicted"/>
<dbReference type="EMBL" id="ML209241">
    <property type="protein sequence ID" value="TFK58678.1"/>
    <property type="molecule type" value="Genomic_DNA"/>
</dbReference>
<evidence type="ECO:0000313" key="2">
    <source>
        <dbReference type="Proteomes" id="UP000308600"/>
    </source>
</evidence>
<evidence type="ECO:0000313" key="1">
    <source>
        <dbReference type="EMBL" id="TFK58678.1"/>
    </source>
</evidence>
<accession>A0ACD2ZZ85</accession>
<gene>
    <name evidence="1" type="ORF">BDN72DRAFT_906515</name>
</gene>
<dbReference type="Proteomes" id="UP000308600">
    <property type="component" value="Unassembled WGS sequence"/>
</dbReference>
<sequence>MASRASHLISIVSTSSQTTSTQLRPPTHMHHEKGGKGGHDEDDGEEDDNEEADGVVPSSDGAPIPGRMDETSAFNIFGGDSAILAHTRRLVYHGFPLFTTS</sequence>
<keyword evidence="2" id="KW-1185">Reference proteome</keyword>
<organism evidence="1 2">
    <name type="scientific">Pluteus cervinus</name>
    <dbReference type="NCBI Taxonomy" id="181527"/>
    <lineage>
        <taxon>Eukaryota</taxon>
        <taxon>Fungi</taxon>
        <taxon>Dikarya</taxon>
        <taxon>Basidiomycota</taxon>
        <taxon>Agaricomycotina</taxon>
        <taxon>Agaricomycetes</taxon>
        <taxon>Agaricomycetidae</taxon>
        <taxon>Agaricales</taxon>
        <taxon>Pluteineae</taxon>
        <taxon>Pluteaceae</taxon>
        <taxon>Pluteus</taxon>
    </lineage>
</organism>
<reference evidence="1 2" key="1">
    <citation type="journal article" date="2019" name="Nat. Ecol. Evol.">
        <title>Megaphylogeny resolves global patterns of mushroom evolution.</title>
        <authorList>
            <person name="Varga T."/>
            <person name="Krizsan K."/>
            <person name="Foldi C."/>
            <person name="Dima B."/>
            <person name="Sanchez-Garcia M."/>
            <person name="Sanchez-Ramirez S."/>
            <person name="Szollosi G.J."/>
            <person name="Szarkandi J.G."/>
            <person name="Papp V."/>
            <person name="Albert L."/>
            <person name="Andreopoulos W."/>
            <person name="Angelini C."/>
            <person name="Antonin V."/>
            <person name="Barry K.W."/>
            <person name="Bougher N.L."/>
            <person name="Buchanan P."/>
            <person name="Buyck B."/>
            <person name="Bense V."/>
            <person name="Catcheside P."/>
            <person name="Chovatia M."/>
            <person name="Cooper J."/>
            <person name="Damon W."/>
            <person name="Desjardin D."/>
            <person name="Finy P."/>
            <person name="Geml J."/>
            <person name="Haridas S."/>
            <person name="Hughes K."/>
            <person name="Justo A."/>
            <person name="Karasinski D."/>
            <person name="Kautmanova I."/>
            <person name="Kiss B."/>
            <person name="Kocsube S."/>
            <person name="Kotiranta H."/>
            <person name="LaButti K.M."/>
            <person name="Lechner B.E."/>
            <person name="Liimatainen K."/>
            <person name="Lipzen A."/>
            <person name="Lukacs Z."/>
            <person name="Mihaltcheva S."/>
            <person name="Morgado L.N."/>
            <person name="Niskanen T."/>
            <person name="Noordeloos M.E."/>
            <person name="Ohm R.A."/>
            <person name="Ortiz-Santana B."/>
            <person name="Ovrebo C."/>
            <person name="Racz N."/>
            <person name="Riley R."/>
            <person name="Savchenko A."/>
            <person name="Shiryaev A."/>
            <person name="Soop K."/>
            <person name="Spirin V."/>
            <person name="Szebenyi C."/>
            <person name="Tomsovsky M."/>
            <person name="Tulloss R.E."/>
            <person name="Uehling J."/>
            <person name="Grigoriev I.V."/>
            <person name="Vagvolgyi C."/>
            <person name="Papp T."/>
            <person name="Martin F.M."/>
            <person name="Miettinen O."/>
            <person name="Hibbett D.S."/>
            <person name="Nagy L.G."/>
        </authorList>
    </citation>
    <scope>NUCLEOTIDE SEQUENCE [LARGE SCALE GENOMIC DNA]</scope>
    <source>
        <strain evidence="1 2">NL-1719</strain>
    </source>
</reference>